<dbReference type="STRING" id="35608.A0A2U1MX15"/>
<organism evidence="3 4">
    <name type="scientific">Artemisia annua</name>
    <name type="common">Sweet wormwood</name>
    <dbReference type="NCBI Taxonomy" id="35608"/>
    <lineage>
        <taxon>Eukaryota</taxon>
        <taxon>Viridiplantae</taxon>
        <taxon>Streptophyta</taxon>
        <taxon>Embryophyta</taxon>
        <taxon>Tracheophyta</taxon>
        <taxon>Spermatophyta</taxon>
        <taxon>Magnoliopsida</taxon>
        <taxon>eudicotyledons</taxon>
        <taxon>Gunneridae</taxon>
        <taxon>Pentapetalae</taxon>
        <taxon>asterids</taxon>
        <taxon>campanulids</taxon>
        <taxon>Asterales</taxon>
        <taxon>Asteraceae</taxon>
        <taxon>Asteroideae</taxon>
        <taxon>Anthemideae</taxon>
        <taxon>Artemisiinae</taxon>
        <taxon>Artemisia</taxon>
    </lineage>
</organism>
<gene>
    <name evidence="3" type="ORF">CTI12_AA333220</name>
</gene>
<reference evidence="3 4" key="1">
    <citation type="journal article" date="2018" name="Mol. Plant">
        <title>The genome of Artemisia annua provides insight into the evolution of Asteraceae family and artemisinin biosynthesis.</title>
        <authorList>
            <person name="Shen Q."/>
            <person name="Zhang L."/>
            <person name="Liao Z."/>
            <person name="Wang S."/>
            <person name="Yan T."/>
            <person name="Shi P."/>
            <person name="Liu M."/>
            <person name="Fu X."/>
            <person name="Pan Q."/>
            <person name="Wang Y."/>
            <person name="Lv Z."/>
            <person name="Lu X."/>
            <person name="Zhang F."/>
            <person name="Jiang W."/>
            <person name="Ma Y."/>
            <person name="Chen M."/>
            <person name="Hao X."/>
            <person name="Li L."/>
            <person name="Tang Y."/>
            <person name="Lv G."/>
            <person name="Zhou Y."/>
            <person name="Sun X."/>
            <person name="Brodelius P.E."/>
            <person name="Rose J.K.C."/>
            <person name="Tang K."/>
        </authorList>
    </citation>
    <scope>NUCLEOTIDE SEQUENCE [LARGE SCALE GENOMIC DNA]</scope>
    <source>
        <strain evidence="4">cv. Huhao1</strain>
        <tissue evidence="3">Leaf</tissue>
    </source>
</reference>
<evidence type="ECO:0000313" key="4">
    <source>
        <dbReference type="Proteomes" id="UP000245207"/>
    </source>
</evidence>
<dbReference type="Gene3D" id="6.10.140.1200">
    <property type="match status" value="1"/>
</dbReference>
<dbReference type="Proteomes" id="UP000245207">
    <property type="component" value="Unassembled WGS sequence"/>
</dbReference>
<feature type="region of interest" description="Disordered" evidence="2">
    <location>
        <begin position="186"/>
        <end position="225"/>
    </location>
</feature>
<evidence type="ECO:0000256" key="1">
    <source>
        <dbReference type="SAM" id="Coils"/>
    </source>
</evidence>
<keyword evidence="1" id="KW-0175">Coiled coil</keyword>
<dbReference type="EMBL" id="PKPP01004163">
    <property type="protein sequence ID" value="PWA65756.1"/>
    <property type="molecule type" value="Genomic_DNA"/>
</dbReference>
<comment type="caution">
    <text evidence="3">The sequence shown here is derived from an EMBL/GenBank/DDBJ whole genome shotgun (WGS) entry which is preliminary data.</text>
</comment>
<dbReference type="AlphaFoldDB" id="A0A2U1MX15"/>
<dbReference type="SUPFAM" id="SSF140383">
    <property type="entry name" value="BSD domain-like"/>
    <property type="match status" value="1"/>
</dbReference>
<feature type="compositionally biased region" description="Polar residues" evidence="2">
    <location>
        <begin position="187"/>
        <end position="210"/>
    </location>
</feature>
<name>A0A2U1MX15_ARTAN</name>
<proteinExistence type="predicted"/>
<dbReference type="OrthoDB" id="1736384at2759"/>
<dbReference type="InterPro" id="IPR035925">
    <property type="entry name" value="BSD_dom_sf"/>
</dbReference>
<evidence type="ECO:0000313" key="3">
    <source>
        <dbReference type="EMBL" id="PWA65756.1"/>
    </source>
</evidence>
<sequence length="318" mass="35573">MKLKNRTSYLRGNLYIISRTKKNGSIVNETAAKVINEIQVIANDTSTSTSNTNTGIGIVDLSNDDFARVKGKEKGDYTRCIGPNIRLPRSKRSRVSQAPMLKAQINELEVEMKDLKERHDNEMNVMKENQAAILQFMAEYKNHNPDKNFSNVLNTTNKEVANDSSSVHNHGPSGNSTATRTNKEVANDSSGVHNHGPSGNSTSTCTSQNKKSAKAVTSPRPSNKITHLSSAEIQLRIKFLEEDSELMKLHQQFVKSGLMSENEFWCIRKVKQRVGYCRQTLKGLKREDAPLLRKFGIQFKGGFENAEPDGNTNSCQRR</sequence>
<keyword evidence="4" id="KW-1185">Reference proteome</keyword>
<feature type="compositionally biased region" description="Polar residues" evidence="2">
    <location>
        <begin position="162"/>
        <end position="180"/>
    </location>
</feature>
<feature type="region of interest" description="Disordered" evidence="2">
    <location>
        <begin position="162"/>
        <end position="181"/>
    </location>
</feature>
<evidence type="ECO:0000256" key="2">
    <source>
        <dbReference type="SAM" id="MobiDB-lite"/>
    </source>
</evidence>
<feature type="coiled-coil region" evidence="1">
    <location>
        <begin position="98"/>
        <end position="132"/>
    </location>
</feature>
<accession>A0A2U1MX15</accession>
<protein>
    <submittedName>
        <fullName evidence="3">Putative RNA polymerase II transcription factor B subunit 1-1</fullName>
    </submittedName>
</protein>